<feature type="transmembrane region" description="Helical" evidence="7">
    <location>
        <begin position="261"/>
        <end position="283"/>
    </location>
</feature>
<dbReference type="RefSeq" id="WP_218111076.1">
    <property type="nucleotide sequence ID" value="NZ_CP065383.1"/>
</dbReference>
<feature type="domain" description="ABC transmembrane type-1" evidence="8">
    <location>
        <begin position="70"/>
        <end position="282"/>
    </location>
</feature>
<evidence type="ECO:0000256" key="4">
    <source>
        <dbReference type="ARBA" id="ARBA00022692"/>
    </source>
</evidence>
<dbReference type="PANTHER" id="PTHR30193">
    <property type="entry name" value="ABC TRANSPORTER PERMEASE PROTEIN"/>
    <property type="match status" value="1"/>
</dbReference>
<feature type="transmembrane region" description="Helical" evidence="7">
    <location>
        <begin position="107"/>
        <end position="127"/>
    </location>
</feature>
<comment type="subcellular location">
    <subcellularLocation>
        <location evidence="1 7">Cell membrane</location>
        <topology evidence="1 7">Multi-pass membrane protein</topology>
    </subcellularLocation>
</comment>
<name>A0A7T1AMC4_ATRLM</name>
<proteinExistence type="inferred from homology"/>
<feature type="transmembrane region" description="Helical" evidence="7">
    <location>
        <begin position="12"/>
        <end position="41"/>
    </location>
</feature>
<keyword evidence="4 7" id="KW-0812">Transmembrane</keyword>
<dbReference type="Pfam" id="PF00528">
    <property type="entry name" value="BPD_transp_1"/>
    <property type="match status" value="1"/>
</dbReference>
<sequence>MLSRVRIKENLWGYLFIMPWLIGFILLWGGPVVSSFIISLYNWSILDPPKWLGLRNYERLVTDQLFWQSLKVTGIYIIIVVPALLFLSLFAAMLLNNKLRGVRLFRTIYYTPVVVSGVVLAVAWLWLLNPNYGFVNYFLRTVFGIEGPRWLNSSFWALPSVITVSLWRIGTTMVIFLAGIQEIPAQLYEAADIDGAKWLAKFRYITLPMLSPVILFNVFMLIIESFQVFTPVYVMTEGGPHYATLMYVLYLYNNAFGFLKMGYASALAWVFFMIMMVFTIILLKSSSRWVFYQGGEK</sequence>
<keyword evidence="5 7" id="KW-1133">Transmembrane helix</keyword>
<evidence type="ECO:0000256" key="3">
    <source>
        <dbReference type="ARBA" id="ARBA00022475"/>
    </source>
</evidence>
<dbReference type="InterPro" id="IPR035906">
    <property type="entry name" value="MetI-like_sf"/>
</dbReference>
<dbReference type="EMBL" id="CP065383">
    <property type="protein sequence ID" value="QPM68576.1"/>
    <property type="molecule type" value="Genomic_DNA"/>
</dbReference>
<dbReference type="SUPFAM" id="SSF161098">
    <property type="entry name" value="MetI-like"/>
    <property type="match status" value="1"/>
</dbReference>
<evidence type="ECO:0000313" key="9">
    <source>
        <dbReference type="EMBL" id="QPM68576.1"/>
    </source>
</evidence>
<evidence type="ECO:0000256" key="1">
    <source>
        <dbReference type="ARBA" id="ARBA00004651"/>
    </source>
</evidence>
<reference evidence="9 10" key="1">
    <citation type="journal article" date="2021" name="Nat. Commun.">
        <title>Isolation of a member of the candidate phylum Atribacteria reveals a unique cell membrane structure.</title>
        <authorList>
            <person name="Taiki K."/>
            <person name="Nobu M.K."/>
            <person name="Kusada H."/>
            <person name="Meng X.-Y."/>
            <person name="Hosoki N."/>
            <person name="Uematsu K."/>
            <person name="Yoshioka H."/>
            <person name="Kamagata Y."/>
            <person name="Tamaki H."/>
        </authorList>
    </citation>
    <scope>NUCLEOTIDE SEQUENCE [LARGE SCALE GENOMIC DNA]</scope>
    <source>
        <strain evidence="9 10">RT761</strain>
    </source>
</reference>
<dbReference type="GO" id="GO:0055085">
    <property type="term" value="P:transmembrane transport"/>
    <property type="evidence" value="ECO:0007669"/>
    <property type="project" value="InterPro"/>
</dbReference>
<dbReference type="CDD" id="cd06261">
    <property type="entry name" value="TM_PBP2"/>
    <property type="match status" value="1"/>
</dbReference>
<evidence type="ECO:0000313" key="10">
    <source>
        <dbReference type="Proteomes" id="UP000594463"/>
    </source>
</evidence>
<evidence type="ECO:0000256" key="7">
    <source>
        <dbReference type="RuleBase" id="RU363032"/>
    </source>
</evidence>
<comment type="similarity">
    <text evidence="7">Belongs to the binding-protein-dependent transport system permease family.</text>
</comment>
<dbReference type="PROSITE" id="PS50928">
    <property type="entry name" value="ABC_TM1"/>
    <property type="match status" value="1"/>
</dbReference>
<keyword evidence="6 7" id="KW-0472">Membrane</keyword>
<gene>
    <name evidence="9" type="primary">lacF_3</name>
    <name evidence="9" type="ORF">RT761_01797</name>
</gene>
<dbReference type="InterPro" id="IPR051393">
    <property type="entry name" value="ABC_transporter_permease"/>
</dbReference>
<protein>
    <submittedName>
        <fullName evidence="9">Lactose transport system permease protein LacF</fullName>
    </submittedName>
</protein>
<evidence type="ECO:0000256" key="5">
    <source>
        <dbReference type="ARBA" id="ARBA00022989"/>
    </source>
</evidence>
<accession>A0A7T1AMC4</accession>
<dbReference type="KEGG" id="alam:RT761_01797"/>
<dbReference type="AlphaFoldDB" id="A0A7T1AMC4"/>
<evidence type="ECO:0000259" key="8">
    <source>
        <dbReference type="PROSITE" id="PS50928"/>
    </source>
</evidence>
<dbReference type="PANTHER" id="PTHR30193:SF1">
    <property type="entry name" value="ABC TRANSPORTER PERMEASE PROTEIN YESP-RELATED"/>
    <property type="match status" value="1"/>
</dbReference>
<keyword evidence="2 7" id="KW-0813">Transport</keyword>
<dbReference type="Proteomes" id="UP000594463">
    <property type="component" value="Chromosome"/>
</dbReference>
<feature type="transmembrane region" description="Helical" evidence="7">
    <location>
        <begin position="156"/>
        <end position="180"/>
    </location>
</feature>
<evidence type="ECO:0000256" key="6">
    <source>
        <dbReference type="ARBA" id="ARBA00023136"/>
    </source>
</evidence>
<dbReference type="Gene3D" id="1.10.3720.10">
    <property type="entry name" value="MetI-like"/>
    <property type="match status" value="1"/>
</dbReference>
<dbReference type="GO" id="GO:0005886">
    <property type="term" value="C:plasma membrane"/>
    <property type="evidence" value="ECO:0007669"/>
    <property type="project" value="UniProtKB-SubCell"/>
</dbReference>
<keyword evidence="10" id="KW-1185">Reference proteome</keyword>
<feature type="transmembrane region" description="Helical" evidence="7">
    <location>
        <begin position="75"/>
        <end position="95"/>
    </location>
</feature>
<dbReference type="InterPro" id="IPR000515">
    <property type="entry name" value="MetI-like"/>
</dbReference>
<organism evidence="9 10">
    <name type="scientific">Atribacter laminatus</name>
    <dbReference type="NCBI Taxonomy" id="2847778"/>
    <lineage>
        <taxon>Bacteria</taxon>
        <taxon>Pseudomonadati</taxon>
        <taxon>Atribacterota</taxon>
        <taxon>Atribacteria</taxon>
        <taxon>Atribacterales</taxon>
        <taxon>Atribacteraceae</taxon>
        <taxon>Atribacter</taxon>
    </lineage>
</organism>
<evidence type="ECO:0000256" key="2">
    <source>
        <dbReference type="ARBA" id="ARBA00022448"/>
    </source>
</evidence>
<keyword evidence="3" id="KW-1003">Cell membrane</keyword>